<evidence type="ECO:0000313" key="1">
    <source>
        <dbReference type="EMBL" id="KAF2483539.1"/>
    </source>
</evidence>
<reference evidence="1" key="1">
    <citation type="journal article" date="2020" name="Stud. Mycol.">
        <title>101 Dothideomycetes genomes: a test case for predicting lifestyles and emergence of pathogens.</title>
        <authorList>
            <person name="Haridas S."/>
            <person name="Albert R."/>
            <person name="Binder M."/>
            <person name="Bloem J."/>
            <person name="Labutti K."/>
            <person name="Salamov A."/>
            <person name="Andreopoulos B."/>
            <person name="Baker S."/>
            <person name="Barry K."/>
            <person name="Bills G."/>
            <person name="Bluhm B."/>
            <person name="Cannon C."/>
            <person name="Castanera R."/>
            <person name="Culley D."/>
            <person name="Daum C."/>
            <person name="Ezra D."/>
            <person name="Gonzalez J."/>
            <person name="Henrissat B."/>
            <person name="Kuo A."/>
            <person name="Liang C."/>
            <person name="Lipzen A."/>
            <person name="Lutzoni F."/>
            <person name="Magnuson J."/>
            <person name="Mondo S."/>
            <person name="Nolan M."/>
            <person name="Ohm R."/>
            <person name="Pangilinan J."/>
            <person name="Park H.-J."/>
            <person name="Ramirez L."/>
            <person name="Alfaro M."/>
            <person name="Sun H."/>
            <person name="Tritt A."/>
            <person name="Yoshinaga Y."/>
            <person name="Zwiers L.-H."/>
            <person name="Turgeon B."/>
            <person name="Goodwin S."/>
            <person name="Spatafora J."/>
            <person name="Crous P."/>
            <person name="Grigoriev I."/>
        </authorList>
    </citation>
    <scope>NUCLEOTIDE SEQUENCE</scope>
    <source>
        <strain evidence="1">CBS 113389</strain>
    </source>
</reference>
<proteinExistence type="predicted"/>
<dbReference type="GeneID" id="54478161"/>
<dbReference type="AlphaFoldDB" id="A0A6A6PTU8"/>
<dbReference type="EMBL" id="MU001635">
    <property type="protein sequence ID" value="KAF2483539.1"/>
    <property type="molecule type" value="Genomic_DNA"/>
</dbReference>
<organism evidence="1 2">
    <name type="scientific">Neohortaea acidophila</name>
    <dbReference type="NCBI Taxonomy" id="245834"/>
    <lineage>
        <taxon>Eukaryota</taxon>
        <taxon>Fungi</taxon>
        <taxon>Dikarya</taxon>
        <taxon>Ascomycota</taxon>
        <taxon>Pezizomycotina</taxon>
        <taxon>Dothideomycetes</taxon>
        <taxon>Dothideomycetidae</taxon>
        <taxon>Mycosphaerellales</taxon>
        <taxon>Teratosphaeriaceae</taxon>
        <taxon>Neohortaea</taxon>
    </lineage>
</organism>
<name>A0A6A6PTU8_9PEZI</name>
<gene>
    <name evidence="1" type="ORF">BDY17DRAFT_324262</name>
</gene>
<protein>
    <recommendedName>
        <fullName evidence="3">SnoaL-like domain-containing protein</fullName>
    </recommendedName>
</protein>
<dbReference type="RefSeq" id="XP_033590109.1">
    <property type="nucleotide sequence ID" value="XM_033737159.1"/>
</dbReference>
<evidence type="ECO:0008006" key="3">
    <source>
        <dbReference type="Google" id="ProtNLM"/>
    </source>
</evidence>
<dbReference type="Proteomes" id="UP000799767">
    <property type="component" value="Unassembled WGS sequence"/>
</dbReference>
<accession>A0A6A6PTU8</accession>
<keyword evidence="2" id="KW-1185">Reference proteome</keyword>
<dbReference type="OrthoDB" id="4971611at2759"/>
<sequence length="170" mass="19270">MSQTALVFDSPIPSSAWTAHPILEFLANYQQVYNSDFIAIRSERFYSKHCLMHLPDASQITGNEDMWDFFNLVYGGYGKVTRNLLSLILVPDGNIERTGKVYIQVHTRLFYDASDDPKSILVPQSFVYTVGKADKGVGTDDLQFVELRCYYDMSLVKKAASLRDARHGQS</sequence>
<evidence type="ECO:0000313" key="2">
    <source>
        <dbReference type="Proteomes" id="UP000799767"/>
    </source>
</evidence>